<reference evidence="1 2" key="1">
    <citation type="journal article" date="2014" name="Genome Biol.">
        <title>Transcriptome and methylome profiling reveals relics of genome dominance in the mesopolyploid Brassica oleracea.</title>
        <authorList>
            <person name="Parkin I.A."/>
            <person name="Koh C."/>
            <person name="Tang H."/>
            <person name="Robinson S.J."/>
            <person name="Kagale S."/>
            <person name="Clarke W.E."/>
            <person name="Town C.D."/>
            <person name="Nixon J."/>
            <person name="Krishnakumar V."/>
            <person name="Bidwell S.L."/>
            <person name="Denoeud F."/>
            <person name="Belcram H."/>
            <person name="Links M.G."/>
            <person name="Just J."/>
            <person name="Clarke C."/>
            <person name="Bender T."/>
            <person name="Huebert T."/>
            <person name="Mason A.S."/>
            <person name="Pires J.C."/>
            <person name="Barker G."/>
            <person name="Moore J."/>
            <person name="Walley P.G."/>
            <person name="Manoli S."/>
            <person name="Batley J."/>
            <person name="Edwards D."/>
            <person name="Nelson M.N."/>
            <person name="Wang X."/>
            <person name="Paterson A.H."/>
            <person name="King G."/>
            <person name="Bancroft I."/>
            <person name="Chalhoub B."/>
            <person name="Sharpe A.G."/>
        </authorList>
    </citation>
    <scope>NUCLEOTIDE SEQUENCE</scope>
    <source>
        <strain evidence="1 2">cv. TO1000</strain>
    </source>
</reference>
<dbReference type="AlphaFoldDB" id="A0A0D3AAI7"/>
<dbReference type="EnsemblPlants" id="Bo1g094550.1">
    <property type="protein sequence ID" value="Bo1g094550.1"/>
    <property type="gene ID" value="Bo1g094550"/>
</dbReference>
<proteinExistence type="predicted"/>
<dbReference type="Gramene" id="Bo1g094550.1">
    <property type="protein sequence ID" value="Bo1g094550.1"/>
    <property type="gene ID" value="Bo1g094550"/>
</dbReference>
<dbReference type="HOGENOM" id="CLU_3109193_0_0_1"/>
<keyword evidence="2" id="KW-1185">Reference proteome</keyword>
<evidence type="ECO:0000313" key="2">
    <source>
        <dbReference type="Proteomes" id="UP000032141"/>
    </source>
</evidence>
<dbReference type="Proteomes" id="UP000032141">
    <property type="component" value="Chromosome C1"/>
</dbReference>
<evidence type="ECO:0000313" key="1">
    <source>
        <dbReference type="EnsemblPlants" id="Bo1g094550.1"/>
    </source>
</evidence>
<reference evidence="1" key="2">
    <citation type="submission" date="2015-03" db="UniProtKB">
        <authorList>
            <consortium name="EnsemblPlants"/>
        </authorList>
    </citation>
    <scope>IDENTIFICATION</scope>
</reference>
<protein>
    <submittedName>
        <fullName evidence="1">Uncharacterized protein</fullName>
    </submittedName>
</protein>
<name>A0A0D3AAI7_BRAOL</name>
<accession>A0A0D3AAI7</accession>
<organism evidence="1 2">
    <name type="scientific">Brassica oleracea var. oleracea</name>
    <dbReference type="NCBI Taxonomy" id="109376"/>
    <lineage>
        <taxon>Eukaryota</taxon>
        <taxon>Viridiplantae</taxon>
        <taxon>Streptophyta</taxon>
        <taxon>Embryophyta</taxon>
        <taxon>Tracheophyta</taxon>
        <taxon>Spermatophyta</taxon>
        <taxon>Magnoliopsida</taxon>
        <taxon>eudicotyledons</taxon>
        <taxon>Gunneridae</taxon>
        <taxon>Pentapetalae</taxon>
        <taxon>rosids</taxon>
        <taxon>malvids</taxon>
        <taxon>Brassicales</taxon>
        <taxon>Brassicaceae</taxon>
        <taxon>Brassiceae</taxon>
        <taxon>Brassica</taxon>
    </lineage>
</organism>
<sequence>MKQISGREPITLIMIFFELERSILHSSDNTESSLELHLDEPRLGLKAFADI</sequence>